<gene>
    <name evidence="1" type="ORF">TorRG33x02_159850</name>
</gene>
<dbReference type="Gene3D" id="3.60.10.10">
    <property type="entry name" value="Endonuclease/exonuclease/phosphatase"/>
    <property type="match status" value="1"/>
</dbReference>
<dbReference type="InParanoid" id="A0A2P5ERK3"/>
<dbReference type="PANTHER" id="PTHR33710">
    <property type="entry name" value="BNAC02G09200D PROTEIN"/>
    <property type="match status" value="1"/>
</dbReference>
<keyword evidence="2" id="KW-1185">Reference proteome</keyword>
<proteinExistence type="predicted"/>
<evidence type="ECO:0000313" key="2">
    <source>
        <dbReference type="Proteomes" id="UP000237000"/>
    </source>
</evidence>
<reference evidence="2" key="1">
    <citation type="submission" date="2016-06" db="EMBL/GenBank/DDBJ databases">
        <title>Parallel loss of symbiosis genes in relatives of nitrogen-fixing non-legume Parasponia.</title>
        <authorList>
            <person name="Van Velzen R."/>
            <person name="Holmer R."/>
            <person name="Bu F."/>
            <person name="Rutten L."/>
            <person name="Van Zeijl A."/>
            <person name="Liu W."/>
            <person name="Santuari L."/>
            <person name="Cao Q."/>
            <person name="Sharma T."/>
            <person name="Shen D."/>
            <person name="Roswanjaya Y."/>
            <person name="Wardhani T."/>
            <person name="Kalhor M.S."/>
            <person name="Jansen J."/>
            <person name="Van den Hoogen J."/>
            <person name="Gungor B."/>
            <person name="Hartog M."/>
            <person name="Hontelez J."/>
            <person name="Verver J."/>
            <person name="Yang W.-C."/>
            <person name="Schijlen E."/>
            <person name="Repin R."/>
            <person name="Schilthuizen M."/>
            <person name="Schranz E."/>
            <person name="Heidstra R."/>
            <person name="Miyata K."/>
            <person name="Fedorova E."/>
            <person name="Kohlen W."/>
            <person name="Bisseling T."/>
            <person name="Smit S."/>
            <person name="Geurts R."/>
        </authorList>
    </citation>
    <scope>NUCLEOTIDE SEQUENCE [LARGE SCALE GENOMIC DNA]</scope>
    <source>
        <strain evidence="2">cv. RG33-2</strain>
    </source>
</reference>
<name>A0A2P5ERK3_TREOI</name>
<dbReference type="Proteomes" id="UP000237000">
    <property type="component" value="Unassembled WGS sequence"/>
</dbReference>
<dbReference type="InterPro" id="IPR036691">
    <property type="entry name" value="Endo/exonu/phosph_ase_sf"/>
</dbReference>
<dbReference type="AlphaFoldDB" id="A0A2P5ERK3"/>
<dbReference type="EMBL" id="JXTC01000108">
    <property type="protein sequence ID" value="PON88156.1"/>
    <property type="molecule type" value="Genomic_DNA"/>
</dbReference>
<dbReference type="OrthoDB" id="1935929at2759"/>
<dbReference type="SUPFAM" id="SSF56219">
    <property type="entry name" value="DNase I-like"/>
    <property type="match status" value="1"/>
</dbReference>
<keyword evidence="1" id="KW-0378">Hydrolase</keyword>
<dbReference type="STRING" id="63057.A0A2P5ERK3"/>
<organism evidence="1 2">
    <name type="scientific">Trema orientale</name>
    <name type="common">Charcoal tree</name>
    <name type="synonym">Celtis orientalis</name>
    <dbReference type="NCBI Taxonomy" id="63057"/>
    <lineage>
        <taxon>Eukaryota</taxon>
        <taxon>Viridiplantae</taxon>
        <taxon>Streptophyta</taxon>
        <taxon>Embryophyta</taxon>
        <taxon>Tracheophyta</taxon>
        <taxon>Spermatophyta</taxon>
        <taxon>Magnoliopsida</taxon>
        <taxon>eudicotyledons</taxon>
        <taxon>Gunneridae</taxon>
        <taxon>Pentapetalae</taxon>
        <taxon>rosids</taxon>
        <taxon>fabids</taxon>
        <taxon>Rosales</taxon>
        <taxon>Cannabaceae</taxon>
        <taxon>Trema</taxon>
    </lineage>
</organism>
<sequence length="205" mass="22814">MCVWFPPVGRSEGLCVAWKEGVELEPHFCSKNIISYIVYSDPLGVPWSFSMVYGPPATSLRRDFWNAVPSLLAQTPNAKLLIGDCNGTLLDCESWSSIHTHRGSSSCSGAMHGYFNEMGVLNLGFSGPSFTWNRRRGGVLFSRARLASVEWCSLFPQARVLNITDSVSDHCSILLNTDGEGNLGFKPFQFEAMWTLDVRSHWIVT</sequence>
<comment type="caution">
    <text evidence="1">The sequence shown here is derived from an EMBL/GenBank/DDBJ whole genome shotgun (WGS) entry which is preliminary data.</text>
</comment>
<protein>
    <submittedName>
        <fullName evidence="1">Endonuclease/exonuclease/phosphatase</fullName>
    </submittedName>
</protein>
<dbReference type="GO" id="GO:0004519">
    <property type="term" value="F:endonuclease activity"/>
    <property type="evidence" value="ECO:0007669"/>
    <property type="project" value="UniProtKB-KW"/>
</dbReference>
<keyword evidence="1" id="KW-0540">Nuclease</keyword>
<keyword evidence="1" id="KW-0269">Exonuclease</keyword>
<dbReference type="PANTHER" id="PTHR33710:SF71">
    <property type="entry name" value="ENDONUCLEASE_EXONUCLEASE_PHOSPHATASE DOMAIN-CONTAINING PROTEIN"/>
    <property type="match status" value="1"/>
</dbReference>
<evidence type="ECO:0000313" key="1">
    <source>
        <dbReference type="EMBL" id="PON88156.1"/>
    </source>
</evidence>
<accession>A0A2P5ERK3</accession>
<dbReference type="GO" id="GO:0004527">
    <property type="term" value="F:exonuclease activity"/>
    <property type="evidence" value="ECO:0007669"/>
    <property type="project" value="UniProtKB-KW"/>
</dbReference>
<keyword evidence="1" id="KW-0255">Endonuclease</keyword>